<protein>
    <recommendedName>
        <fullName evidence="3">Secreted protein</fullName>
    </recommendedName>
</protein>
<organism evidence="1 2">
    <name type="scientific">Flaviaesturariibacter amylovorans</name>
    <dbReference type="NCBI Taxonomy" id="1084520"/>
    <lineage>
        <taxon>Bacteria</taxon>
        <taxon>Pseudomonadati</taxon>
        <taxon>Bacteroidota</taxon>
        <taxon>Chitinophagia</taxon>
        <taxon>Chitinophagales</taxon>
        <taxon>Chitinophagaceae</taxon>
        <taxon>Flaviaestuariibacter</taxon>
    </lineage>
</organism>
<evidence type="ECO:0008006" key="3">
    <source>
        <dbReference type="Google" id="ProtNLM"/>
    </source>
</evidence>
<keyword evidence="2" id="KW-1185">Reference proteome</keyword>
<reference evidence="2" key="1">
    <citation type="journal article" date="2019" name="Int. J. Syst. Evol. Microbiol.">
        <title>The Global Catalogue of Microorganisms (GCM) 10K type strain sequencing project: providing services to taxonomists for standard genome sequencing and annotation.</title>
        <authorList>
            <consortium name="The Broad Institute Genomics Platform"/>
            <consortium name="The Broad Institute Genome Sequencing Center for Infectious Disease"/>
            <person name="Wu L."/>
            <person name="Ma J."/>
        </authorList>
    </citation>
    <scope>NUCLEOTIDE SEQUENCE [LARGE SCALE GENOMIC DNA]</scope>
    <source>
        <strain evidence="2">JCM 17919</strain>
    </source>
</reference>
<proteinExistence type="predicted"/>
<sequence length="86" mass="9678">MQVLIGCLQAALGLPATRDLAFQLHVCSLLKEFGQGPHQMVYSIARLIRAVAIRMKTLNWYIGTQKIRASRKCVVPHNTIKAAKYR</sequence>
<name>A0ABP8H5P0_9BACT</name>
<dbReference type="EMBL" id="BAABGY010000008">
    <property type="protein sequence ID" value="GAA4334700.1"/>
    <property type="molecule type" value="Genomic_DNA"/>
</dbReference>
<accession>A0ABP8H5P0</accession>
<dbReference type="Proteomes" id="UP001501725">
    <property type="component" value="Unassembled WGS sequence"/>
</dbReference>
<evidence type="ECO:0000313" key="1">
    <source>
        <dbReference type="EMBL" id="GAA4334700.1"/>
    </source>
</evidence>
<evidence type="ECO:0000313" key="2">
    <source>
        <dbReference type="Proteomes" id="UP001501725"/>
    </source>
</evidence>
<comment type="caution">
    <text evidence="1">The sequence shown here is derived from an EMBL/GenBank/DDBJ whole genome shotgun (WGS) entry which is preliminary data.</text>
</comment>
<gene>
    <name evidence="1" type="ORF">GCM10023184_28970</name>
</gene>